<dbReference type="AlphaFoldDB" id="D9RAW6"/>
<dbReference type="CDD" id="cd13962">
    <property type="entry name" value="PT_UbiA_UBIAD1"/>
    <property type="match status" value="1"/>
</dbReference>
<feature type="transmembrane region" description="Helical" evidence="8">
    <location>
        <begin position="144"/>
        <end position="163"/>
    </location>
</feature>
<evidence type="ECO:0000256" key="1">
    <source>
        <dbReference type="ARBA" id="ARBA00004141"/>
    </source>
</evidence>
<dbReference type="KEGG" id="csh:Closa_3640"/>
<evidence type="ECO:0000256" key="5">
    <source>
        <dbReference type="ARBA" id="ARBA00022692"/>
    </source>
</evidence>
<dbReference type="GO" id="GO:0016020">
    <property type="term" value="C:membrane"/>
    <property type="evidence" value="ECO:0007669"/>
    <property type="project" value="UniProtKB-SubCell"/>
</dbReference>
<dbReference type="Proteomes" id="UP000001662">
    <property type="component" value="Chromosome"/>
</dbReference>
<feature type="transmembrane region" description="Helical" evidence="8">
    <location>
        <begin position="115"/>
        <end position="132"/>
    </location>
</feature>
<accession>D9RAW6</accession>
<dbReference type="GO" id="GO:0042371">
    <property type="term" value="P:vitamin K biosynthetic process"/>
    <property type="evidence" value="ECO:0007669"/>
    <property type="project" value="TreeGrafter"/>
</dbReference>
<evidence type="ECO:0000256" key="7">
    <source>
        <dbReference type="ARBA" id="ARBA00023136"/>
    </source>
</evidence>
<dbReference type="eggNOG" id="COG1575">
    <property type="taxonomic scope" value="Bacteria"/>
</dbReference>
<gene>
    <name evidence="9" type="ordered locus">Closa_3640</name>
</gene>
<keyword evidence="6 8" id="KW-1133">Transmembrane helix</keyword>
<dbReference type="GO" id="GO:0004659">
    <property type="term" value="F:prenyltransferase activity"/>
    <property type="evidence" value="ECO:0007669"/>
    <property type="project" value="InterPro"/>
</dbReference>
<dbReference type="EMBL" id="CP002109">
    <property type="protein sequence ID" value="ADL06163.1"/>
    <property type="molecule type" value="Genomic_DNA"/>
</dbReference>
<dbReference type="PANTHER" id="PTHR13929:SF0">
    <property type="entry name" value="UBIA PRENYLTRANSFERASE DOMAIN-CONTAINING PROTEIN 1"/>
    <property type="match status" value="1"/>
</dbReference>
<name>D9RAW6_LACSW</name>
<dbReference type="InterPro" id="IPR044878">
    <property type="entry name" value="UbiA_sf"/>
</dbReference>
<evidence type="ECO:0000313" key="10">
    <source>
        <dbReference type="Proteomes" id="UP000001662"/>
    </source>
</evidence>
<feature type="transmembrane region" description="Helical" evidence="8">
    <location>
        <begin position="291"/>
        <end position="313"/>
    </location>
</feature>
<dbReference type="InterPro" id="IPR026046">
    <property type="entry name" value="UBIAD1"/>
</dbReference>
<evidence type="ECO:0000256" key="3">
    <source>
        <dbReference type="ARBA" id="ARBA00022428"/>
    </source>
</evidence>
<dbReference type="UniPathway" id="UPA00079"/>
<feature type="transmembrane region" description="Helical" evidence="8">
    <location>
        <begin position="219"/>
        <end position="241"/>
    </location>
</feature>
<keyword evidence="4" id="KW-0808">Transferase</keyword>
<evidence type="ECO:0000313" key="9">
    <source>
        <dbReference type="EMBL" id="ADL06163.1"/>
    </source>
</evidence>
<protein>
    <submittedName>
        <fullName evidence="9">UbiA prenyltransferase</fullName>
    </submittedName>
</protein>
<evidence type="ECO:0000256" key="6">
    <source>
        <dbReference type="ARBA" id="ARBA00022989"/>
    </source>
</evidence>
<comment type="subcellular location">
    <subcellularLocation>
        <location evidence="1">Membrane</location>
        <topology evidence="1">Multi-pass membrane protein</topology>
    </subcellularLocation>
</comment>
<evidence type="ECO:0000256" key="4">
    <source>
        <dbReference type="ARBA" id="ARBA00022679"/>
    </source>
</evidence>
<feature type="transmembrane region" description="Helical" evidence="8">
    <location>
        <begin position="53"/>
        <end position="70"/>
    </location>
</feature>
<reference evidence="9" key="1">
    <citation type="submission" date="2010-07" db="EMBL/GenBank/DDBJ databases">
        <title>Complete sequence of Clostridium saccharolyticum WM1.</title>
        <authorList>
            <consortium name="US DOE Joint Genome Institute"/>
            <person name="Lucas S."/>
            <person name="Copeland A."/>
            <person name="Lapidus A."/>
            <person name="Cheng J.-F."/>
            <person name="Bruce D."/>
            <person name="Goodwin L."/>
            <person name="Pitluck S."/>
            <person name="Chertkov O."/>
            <person name="Detter J.C."/>
            <person name="Han C."/>
            <person name="Tapia R."/>
            <person name="Land M."/>
            <person name="Hauser L."/>
            <person name="Chang Y.-J."/>
            <person name="Jeffries C."/>
            <person name="Kyrpides N."/>
            <person name="Ivanova N."/>
            <person name="Mikhailova N."/>
            <person name="Mouttaki H."/>
            <person name="Lin L."/>
            <person name="Zhou J."/>
            <person name="Hemme C.L."/>
            <person name="Woyke T."/>
        </authorList>
    </citation>
    <scope>NUCLEOTIDE SEQUENCE [LARGE SCALE GENOMIC DNA]</scope>
    <source>
        <strain evidence="9">WM1</strain>
    </source>
</reference>
<evidence type="ECO:0000256" key="2">
    <source>
        <dbReference type="ARBA" id="ARBA00004863"/>
    </source>
</evidence>
<dbReference type="Pfam" id="PF01040">
    <property type="entry name" value="UbiA"/>
    <property type="match status" value="1"/>
</dbReference>
<sequence>MQTQTVLADHPSKIKKFLELVEIRTKITSLLPFLMSLAYLFYRRQPVNTERTLLFLGSMFLFDLTTTAINNYIDTKTNGQKLPFPRGSAKLIIYLLLGVSTALGLTLAYRTDLVVLLLGGLCFLCGVFYTCGPIPISRLPLGEIFSGLFYGLFIPFLMLYMNMPSGTFLTLTADWHAVRLDLKLGPVLSLFLCSAGPILATADIMLANNICDLEKDIAVGRYTLSYFLGTKALSVFAGLYYITYLTWTVSVVLNILSPVCLGALLTLIPVHKNILRFKKEQIKEKTFVLSVQNYIIIVGAQTLMILVSGLMGISS</sequence>
<dbReference type="InterPro" id="IPR000537">
    <property type="entry name" value="UbiA_prenyltransferase"/>
</dbReference>
<keyword evidence="5 8" id="KW-0812">Transmembrane</keyword>
<keyword evidence="10" id="KW-1185">Reference proteome</keyword>
<comment type="pathway">
    <text evidence="2">Quinol/quinone metabolism; menaquinone biosynthesis.</text>
</comment>
<dbReference type="RefSeq" id="WP_013274229.1">
    <property type="nucleotide sequence ID" value="NC_014376.1"/>
</dbReference>
<proteinExistence type="predicted"/>
<dbReference type="PANTHER" id="PTHR13929">
    <property type="entry name" value="1,4-DIHYDROXY-2-NAPHTHOATE OCTAPRENYLTRANSFERASE"/>
    <property type="match status" value="1"/>
</dbReference>
<keyword evidence="7 8" id="KW-0472">Membrane</keyword>
<dbReference type="OrthoDB" id="9767568at2"/>
<keyword evidence="3" id="KW-0474">Menaquinone biosynthesis</keyword>
<feature type="transmembrane region" description="Helical" evidence="8">
    <location>
        <begin position="23"/>
        <end position="41"/>
    </location>
</feature>
<dbReference type="STRING" id="610130.Closa_3640"/>
<dbReference type="Gene3D" id="1.10.357.140">
    <property type="entry name" value="UbiA prenyltransferase"/>
    <property type="match status" value="1"/>
</dbReference>
<dbReference type="HOGENOM" id="CLU_043611_3_1_9"/>
<organism evidence="9 10">
    <name type="scientific">Lacrimispora saccharolytica (strain ATCC 35040 / DSM 2544 / NRCC 2533 / WM1)</name>
    <name type="common">Clostridium saccharolyticum</name>
    <dbReference type="NCBI Taxonomy" id="610130"/>
    <lineage>
        <taxon>Bacteria</taxon>
        <taxon>Bacillati</taxon>
        <taxon>Bacillota</taxon>
        <taxon>Clostridia</taxon>
        <taxon>Lachnospirales</taxon>
        <taxon>Lachnospiraceae</taxon>
        <taxon>Lacrimispora</taxon>
    </lineage>
</organism>
<dbReference type="PaxDb" id="610130-Closa_3640"/>
<feature type="transmembrane region" description="Helical" evidence="8">
    <location>
        <begin position="91"/>
        <end position="109"/>
    </location>
</feature>
<feature type="transmembrane region" description="Helical" evidence="8">
    <location>
        <begin position="183"/>
        <end position="207"/>
    </location>
</feature>
<evidence type="ECO:0000256" key="8">
    <source>
        <dbReference type="SAM" id="Phobius"/>
    </source>
</evidence>
<feature type="transmembrane region" description="Helical" evidence="8">
    <location>
        <begin position="247"/>
        <end position="270"/>
    </location>
</feature>
<dbReference type="GO" id="GO:0009234">
    <property type="term" value="P:menaquinone biosynthetic process"/>
    <property type="evidence" value="ECO:0007669"/>
    <property type="project" value="UniProtKB-UniPathway"/>
</dbReference>